<keyword evidence="1 4" id="KW-0808">Transferase</keyword>
<evidence type="ECO:0000259" key="3">
    <source>
        <dbReference type="Pfam" id="PF00483"/>
    </source>
</evidence>
<dbReference type="KEGG" id="hha:Hhal_1018"/>
<feature type="domain" description="Nucleotidyl transferase" evidence="3">
    <location>
        <begin position="3"/>
        <end position="129"/>
    </location>
</feature>
<accession>A1WVT2</accession>
<dbReference type="InterPro" id="IPR054790">
    <property type="entry name" value="MurU"/>
</dbReference>
<gene>
    <name evidence="4" type="ordered locus">Hhal_1018</name>
</gene>
<dbReference type="eggNOG" id="COG1208">
    <property type="taxonomic scope" value="Bacteria"/>
</dbReference>
<dbReference type="CDD" id="cd06422">
    <property type="entry name" value="NTP_transferase_like_1"/>
    <property type="match status" value="1"/>
</dbReference>
<dbReference type="InterPro" id="IPR050065">
    <property type="entry name" value="GlmU-like"/>
</dbReference>
<dbReference type="HOGENOM" id="CLU_029499_2_1_6"/>
<evidence type="ECO:0000313" key="5">
    <source>
        <dbReference type="Proteomes" id="UP000000647"/>
    </source>
</evidence>
<evidence type="ECO:0000256" key="2">
    <source>
        <dbReference type="ARBA" id="ARBA00022695"/>
    </source>
</evidence>
<sequence length="228" mass="24597">MRAMILAAGRGERMRPLTDTTPKPLLEVAGQPLIGWQLQRLAAAGAETVVINTAWLGEQIEAVVGDGRAWGVCVHYSREPEGALDTGGGIREALPLLGDGLFWVVNGDVWSDYPLGQLPRTLSAAAHLVLVDNPAHHPDGDFALDDEGRVGTGGGRRLTFAGIGAFHPRLWWDCRRGRFPLAPLLRDAARRGELSGEHWAGAWSDIGTPERLEQLRREVATGAAPVPE</sequence>
<reference evidence="4 5" key="2">
    <citation type="journal article" date="2013" name="Stand. Genomic Sci.">
        <title>Complete genome sequence of Halorhodospira halophila SL1.</title>
        <authorList>
            <person name="Challacombe J.F."/>
            <person name="Majid S."/>
            <person name="Deole R."/>
            <person name="Brettin T.S."/>
            <person name="Bruce D."/>
            <person name="Delano S.F."/>
            <person name="Detter J.C."/>
            <person name="Gleasner C.D."/>
            <person name="Han C.S."/>
            <person name="Misra M."/>
            <person name="Reitenga K.G."/>
            <person name="Mikhailova N."/>
            <person name="Woyke T."/>
            <person name="Pitluck S."/>
            <person name="Nolan M."/>
            <person name="Land M.L."/>
            <person name="Saunders E."/>
            <person name="Tapia R."/>
            <person name="Lapidus A."/>
            <person name="Ivanova N."/>
            <person name="Hoff W.D."/>
        </authorList>
    </citation>
    <scope>NUCLEOTIDE SEQUENCE [LARGE SCALE GENOMIC DNA]</scope>
    <source>
        <strain evidence="5">DSM 244 / SL1</strain>
    </source>
</reference>
<dbReference type="Proteomes" id="UP000000647">
    <property type="component" value="Chromosome"/>
</dbReference>
<keyword evidence="5" id="KW-1185">Reference proteome</keyword>
<evidence type="ECO:0000313" key="4">
    <source>
        <dbReference type="EMBL" id="ABM61794.1"/>
    </source>
</evidence>
<dbReference type="InterPro" id="IPR005835">
    <property type="entry name" value="NTP_transferase_dom"/>
</dbReference>
<dbReference type="PANTHER" id="PTHR43584">
    <property type="entry name" value="NUCLEOTIDYL TRANSFERASE"/>
    <property type="match status" value="1"/>
</dbReference>
<reference evidence="5" key="1">
    <citation type="submission" date="2006-12" db="EMBL/GenBank/DDBJ databases">
        <title>Complete sequence of Halorhodospira halophila SL1.</title>
        <authorList>
            <consortium name="US DOE Joint Genome Institute"/>
            <person name="Copeland A."/>
            <person name="Lucas S."/>
            <person name="Lapidus A."/>
            <person name="Barry K."/>
            <person name="Detter J.C."/>
            <person name="Glavina del Rio T."/>
            <person name="Hammon N."/>
            <person name="Israni S."/>
            <person name="Dalin E."/>
            <person name="Tice H."/>
            <person name="Pitluck S."/>
            <person name="Saunders E."/>
            <person name="Brettin T."/>
            <person name="Bruce D."/>
            <person name="Han C."/>
            <person name="Tapia R."/>
            <person name="Schmutz J."/>
            <person name="Larimer F."/>
            <person name="Land M."/>
            <person name="Hauser L."/>
            <person name="Kyrpides N."/>
            <person name="Mikhailova N."/>
            <person name="Hoff W."/>
            <person name="Richardson P."/>
        </authorList>
    </citation>
    <scope>NUCLEOTIDE SEQUENCE [LARGE SCALE GENOMIC DNA]</scope>
    <source>
        <strain evidence="5">DSM 244 / SL1</strain>
    </source>
</reference>
<dbReference type="Gene3D" id="3.90.550.10">
    <property type="entry name" value="Spore Coat Polysaccharide Biosynthesis Protein SpsA, Chain A"/>
    <property type="match status" value="1"/>
</dbReference>
<evidence type="ECO:0000256" key="1">
    <source>
        <dbReference type="ARBA" id="ARBA00022679"/>
    </source>
</evidence>
<dbReference type="EMBL" id="CP000544">
    <property type="protein sequence ID" value="ABM61794.1"/>
    <property type="molecule type" value="Genomic_DNA"/>
</dbReference>
<keyword evidence="2" id="KW-0548">Nucleotidyltransferase</keyword>
<dbReference type="InterPro" id="IPR029044">
    <property type="entry name" value="Nucleotide-diphossugar_trans"/>
</dbReference>
<dbReference type="GO" id="GO:0016779">
    <property type="term" value="F:nucleotidyltransferase activity"/>
    <property type="evidence" value="ECO:0007669"/>
    <property type="project" value="UniProtKB-KW"/>
</dbReference>
<dbReference type="SUPFAM" id="SSF53448">
    <property type="entry name" value="Nucleotide-diphospho-sugar transferases"/>
    <property type="match status" value="1"/>
</dbReference>
<dbReference type="Pfam" id="PF00483">
    <property type="entry name" value="NTP_transferase"/>
    <property type="match status" value="1"/>
</dbReference>
<organism evidence="4 5">
    <name type="scientific">Halorhodospira halophila (strain DSM 244 / SL1)</name>
    <name type="common">Ectothiorhodospira halophila (strain DSM 244 / SL1)</name>
    <dbReference type="NCBI Taxonomy" id="349124"/>
    <lineage>
        <taxon>Bacteria</taxon>
        <taxon>Pseudomonadati</taxon>
        <taxon>Pseudomonadota</taxon>
        <taxon>Gammaproteobacteria</taxon>
        <taxon>Chromatiales</taxon>
        <taxon>Ectothiorhodospiraceae</taxon>
        <taxon>Halorhodospira</taxon>
    </lineage>
</organism>
<dbReference type="RefSeq" id="WP_011813817.1">
    <property type="nucleotide sequence ID" value="NC_008789.1"/>
</dbReference>
<protein>
    <submittedName>
        <fullName evidence="4">Nucleotidyl transferase</fullName>
    </submittedName>
</protein>
<dbReference type="NCBIfam" id="NF045761">
    <property type="entry name" value="NAMPUrTaseMurU"/>
    <property type="match status" value="1"/>
</dbReference>
<dbReference type="AlphaFoldDB" id="A1WVT2"/>
<dbReference type="PANTHER" id="PTHR43584:SF8">
    <property type="entry name" value="N-ACETYLMURAMATE ALPHA-1-PHOSPHATE URIDYLYLTRANSFERASE"/>
    <property type="match status" value="1"/>
</dbReference>
<proteinExistence type="predicted"/>
<dbReference type="STRING" id="349124.Hhal_1018"/>
<name>A1WVT2_HALHL</name>